<sequence>MTSGAARNRTEHEKTVSDNHVDLATGELFLAQTDVELPGVLSLVLRRTHCSNYRFGRWFGPSWSATLDVRLVVEREGVTFLSEDGVMLAFPHPGDGVAVQPITGVQRWTLTHTEVGAYQLWDQRRELIWHFAPEPGLGGEESQLGNYAVSAITDRFRNRVRFHYDRRGVPVEVSHSGGYRVLIDTESGRVTRLSVHDRGSVVPMREFAYEAGELVTETNAVGASTQYTYDEHRMTAWTDSNSNQMVNTYDDSGRVVFQRGIFGVLDCDFIYAEFPDNTGSLTTVIDSLEAVTRYGFDHDLQLRDLVDPGGGHTHRDYNVDRRPLKVIGPDGALTHYRYTADGDIAQIRRPDEHALSFEYAFRGRPTVCTDVDGSVRHQEWDGSGNLIAVTDPAGARTEYRYHPNGAVAEVIGEGGVRTMIEVDGAGLSTRITHPAGAVTSVDRDGFGRPVLSIDPLGAQIHYEWSVAGKLLSRTDSDGHTESWSYDGEGSLLTHTDRAGGLTSFTYGPFALLASRTDPDGSTTDFRYDSQRRLVGVINPLGQRWSYEYDLAGRLIAETDYSGVVTRFTYDRNGRVATTIADTGVTVHHSYDLLGRPIETIADTGEFVRYTYDPAGRVRTATSGTGDEIGHTLAFGYTVTGECAAQQLDDEPAMRYEYDSQGRPTRRTSPSGAVTSWKYNSAGHIRSMDTDDHCVDFSYDPLGRLTGWRVGEIDCSRAHTEYGCVSEQQVIAFPAVSLSLDLGSGDRPDPMSIRRDEYSYRPDGYVTAHRSDGTGAEPVERQYTLDPVGRVTAVSRNGIPSTAYQYDPLSNIVAATVPHATAGDTGLVFDEHGSREYRGNLLIRAGHTRYHYDRSARLIRKERTHRSRETEAWHHRYNAFGQLTDVWTPTRQWWHYTYDGLGRRVTKLLLRTDGTVVESADFTWDGIRLIEQETEHSITRWNYEPHTFVPVTQTTDRAGVVDREFLAVLTDPTGSRTDLIEADTGQIAGSAESDLWGQIVWHAGNSTPLRFPGGFHDPETGLHYDDQRYYDPGTGRYITPDPLGRDSSPNPLVYQNIPRLPTIVTASDVYAFLGLCGMPDQRPVQLGCRKDSASARNSAPGLGSCPPAVALPELTSTKWIVWGGGQIRPV</sequence>
<evidence type="ECO:0000313" key="5">
    <source>
        <dbReference type="Proteomes" id="UP000733379"/>
    </source>
</evidence>
<feature type="domain" description="Teneurin-like YD-shell" evidence="3">
    <location>
        <begin position="477"/>
        <end position="614"/>
    </location>
</feature>
<evidence type="ECO:0000313" key="4">
    <source>
        <dbReference type="EMBL" id="MBU3062868.1"/>
    </source>
</evidence>
<keyword evidence="5" id="KW-1185">Reference proteome</keyword>
<dbReference type="Pfam" id="PF20148">
    <property type="entry name" value="DUF6531"/>
    <property type="match status" value="1"/>
</dbReference>
<dbReference type="EMBL" id="JAHKNI010000004">
    <property type="protein sequence ID" value="MBU3062868.1"/>
    <property type="molecule type" value="Genomic_DNA"/>
</dbReference>
<dbReference type="Pfam" id="PF05593">
    <property type="entry name" value="RHS_repeat"/>
    <property type="match status" value="2"/>
</dbReference>
<reference evidence="4 5" key="1">
    <citation type="submission" date="2021-06" db="EMBL/GenBank/DDBJ databases">
        <title>Actinomycetes sequencing.</title>
        <authorList>
            <person name="Shan Q."/>
        </authorList>
    </citation>
    <scope>NUCLEOTIDE SEQUENCE [LARGE SCALE GENOMIC DNA]</scope>
    <source>
        <strain evidence="4 5">NEAU-G5</strain>
    </source>
</reference>
<organism evidence="4 5">
    <name type="scientific">Nocardia albiluteola</name>
    <dbReference type="NCBI Taxonomy" id="2842303"/>
    <lineage>
        <taxon>Bacteria</taxon>
        <taxon>Bacillati</taxon>
        <taxon>Actinomycetota</taxon>
        <taxon>Actinomycetes</taxon>
        <taxon>Mycobacteriales</taxon>
        <taxon>Nocardiaceae</taxon>
        <taxon>Nocardia</taxon>
    </lineage>
</organism>
<dbReference type="PANTHER" id="PTHR32305:SF15">
    <property type="entry name" value="PROTEIN RHSA-RELATED"/>
    <property type="match status" value="1"/>
</dbReference>
<dbReference type="NCBIfam" id="TIGR03696">
    <property type="entry name" value="Rhs_assc_core"/>
    <property type="match status" value="1"/>
</dbReference>
<dbReference type="Gene3D" id="2.180.10.10">
    <property type="entry name" value="RHS repeat-associated core"/>
    <property type="match status" value="3"/>
</dbReference>
<gene>
    <name evidence="4" type="ORF">KO481_15215</name>
</gene>
<proteinExistence type="predicted"/>
<evidence type="ECO:0008006" key="6">
    <source>
        <dbReference type="Google" id="ProtNLM"/>
    </source>
</evidence>
<dbReference type="InterPro" id="IPR031325">
    <property type="entry name" value="RHS_repeat"/>
</dbReference>
<evidence type="ECO:0000259" key="3">
    <source>
        <dbReference type="Pfam" id="PF25023"/>
    </source>
</evidence>
<comment type="caution">
    <text evidence="4">The sequence shown here is derived from an EMBL/GenBank/DDBJ whole genome shotgun (WGS) entry which is preliminary data.</text>
</comment>
<feature type="domain" description="DUF6531" evidence="2">
    <location>
        <begin position="19"/>
        <end position="90"/>
    </location>
</feature>
<dbReference type="InterPro" id="IPR022385">
    <property type="entry name" value="Rhs_assc_core"/>
</dbReference>
<dbReference type="InterPro" id="IPR056823">
    <property type="entry name" value="TEN-like_YD-shell"/>
</dbReference>
<dbReference type="NCBIfam" id="TIGR01643">
    <property type="entry name" value="YD_repeat_2x"/>
    <property type="match status" value="12"/>
</dbReference>
<evidence type="ECO:0000256" key="1">
    <source>
        <dbReference type="ARBA" id="ARBA00022737"/>
    </source>
</evidence>
<keyword evidence="1" id="KW-0677">Repeat</keyword>
<dbReference type="InterPro" id="IPR006530">
    <property type="entry name" value="YD"/>
</dbReference>
<evidence type="ECO:0000259" key="2">
    <source>
        <dbReference type="Pfam" id="PF20148"/>
    </source>
</evidence>
<feature type="domain" description="Teneurin-like YD-shell" evidence="3">
    <location>
        <begin position="775"/>
        <end position="1040"/>
    </location>
</feature>
<dbReference type="Pfam" id="PF25023">
    <property type="entry name" value="TEN_YD-shell"/>
    <property type="match status" value="2"/>
</dbReference>
<dbReference type="InterPro" id="IPR045351">
    <property type="entry name" value="DUF6531"/>
</dbReference>
<dbReference type="PANTHER" id="PTHR32305">
    <property type="match status" value="1"/>
</dbReference>
<name>A0ABS6AXU1_9NOCA</name>
<protein>
    <recommendedName>
        <fullName evidence="6">Type IV secretion protein Rhs</fullName>
    </recommendedName>
</protein>
<accession>A0ABS6AXU1</accession>
<dbReference type="InterPro" id="IPR050708">
    <property type="entry name" value="T6SS_VgrG/RHS"/>
</dbReference>
<dbReference type="Proteomes" id="UP000733379">
    <property type="component" value="Unassembled WGS sequence"/>
</dbReference>